<name>A0A9W4WMZ6_9GLOM</name>
<dbReference type="PROSITE" id="PS51886">
    <property type="entry name" value="TLDC"/>
    <property type="match status" value="2"/>
</dbReference>
<keyword evidence="3" id="KW-1185">Reference proteome</keyword>
<sequence>MVMELSEKNTENLGSWNKKDFLALKNTLNKFITHIRFFEISSNDFHSKIWPFKKVLPRALFEDIVSFHMSNTESKQYKLFPRYKKIPNDSMIIKPKHAVVLTNWIQRKDANARIPRDKKYNYDLIYRGSRDGHDINTIRSMCNGQGACVLIIRTKENKTIIGGYNPFGWNYNQNQGYRNDDYDGYYEEYEYNDYDGDGNDLNNFKISQVMYSNYAIYESNYQNLPLNFGNSDLVINENAGTCNQAQYENLNEQNGSDILDLIIASDELLLDELVTSVQEYLIKNQTEWLQENFYRIIHTVFQLENCKQLQNYFFEIICSEPEPFFNSPDFLKLEESIVLELVKRADLQIDEIELWNFLIKWGMAQTSVLREKDATNLCDWSENDFMELESALNQFIEYIRFCEISSKEFYSRVWPFKKVLPETLIENIVSFYNENTTNNQNNLIPRLGNVAIGSLIIQPKHAAIISNWIQRKEFNARIPKGSKYRFDLVYRKSRDGHDINTIRRECNGLGACVLIIKTKEDHSIIGGYNPLGWNDCNLNTYNTYDDNSSSYKYSNYYYWANTSESFIFSLGNGRNLKNFKISRVVDYCNAIYESNHRNISLNFGNSDLVIKDDTGLCKVDYYESRILDSINFTIEEMEIFRFYQSE</sequence>
<accession>A0A9W4WMZ6</accession>
<dbReference type="Proteomes" id="UP001153678">
    <property type="component" value="Unassembled WGS sequence"/>
</dbReference>
<dbReference type="Gene3D" id="1.25.40.420">
    <property type="match status" value="1"/>
</dbReference>
<dbReference type="Pfam" id="PF07534">
    <property type="entry name" value="TLD"/>
    <property type="match status" value="2"/>
</dbReference>
<dbReference type="EMBL" id="CAMKVN010000267">
    <property type="protein sequence ID" value="CAI2166018.1"/>
    <property type="molecule type" value="Genomic_DNA"/>
</dbReference>
<reference evidence="2" key="1">
    <citation type="submission" date="2022-08" db="EMBL/GenBank/DDBJ databases">
        <authorList>
            <person name="Kallberg Y."/>
            <person name="Tangrot J."/>
            <person name="Rosling A."/>
        </authorList>
    </citation>
    <scope>NUCLEOTIDE SEQUENCE</scope>
    <source>
        <strain evidence="2">Wild A</strain>
    </source>
</reference>
<proteinExistence type="predicted"/>
<feature type="domain" description="TLDc" evidence="1">
    <location>
        <begin position="91"/>
        <end position="358"/>
    </location>
</feature>
<evidence type="ECO:0000313" key="2">
    <source>
        <dbReference type="EMBL" id="CAI2166018.1"/>
    </source>
</evidence>
<evidence type="ECO:0000313" key="3">
    <source>
        <dbReference type="Proteomes" id="UP001153678"/>
    </source>
</evidence>
<gene>
    <name evidence="2" type="ORF">FWILDA_LOCUS2360</name>
</gene>
<comment type="caution">
    <text evidence="2">The sequence shown here is derived from an EMBL/GenBank/DDBJ whole genome shotgun (WGS) entry which is preliminary data.</text>
</comment>
<organism evidence="2 3">
    <name type="scientific">Funneliformis geosporum</name>
    <dbReference type="NCBI Taxonomy" id="1117311"/>
    <lineage>
        <taxon>Eukaryota</taxon>
        <taxon>Fungi</taxon>
        <taxon>Fungi incertae sedis</taxon>
        <taxon>Mucoromycota</taxon>
        <taxon>Glomeromycotina</taxon>
        <taxon>Glomeromycetes</taxon>
        <taxon>Glomerales</taxon>
        <taxon>Glomeraceae</taxon>
        <taxon>Funneliformis</taxon>
    </lineage>
</organism>
<dbReference type="OrthoDB" id="298084at2759"/>
<dbReference type="InterPro" id="IPR006571">
    <property type="entry name" value="TLDc_dom"/>
</dbReference>
<evidence type="ECO:0000259" key="1">
    <source>
        <dbReference type="PROSITE" id="PS51886"/>
    </source>
</evidence>
<feature type="domain" description="TLDc" evidence="1">
    <location>
        <begin position="455"/>
        <end position="643"/>
    </location>
</feature>
<dbReference type="SMART" id="SM00584">
    <property type="entry name" value="TLDc"/>
    <property type="match status" value="1"/>
</dbReference>
<dbReference type="PANTHER" id="PTHR23354">
    <property type="entry name" value="NUCLEOLAR PROTEIN 7/ESTROGEN RECEPTOR COACTIVATOR-RELATED"/>
    <property type="match status" value="1"/>
</dbReference>
<protein>
    <submittedName>
        <fullName evidence="2">17852_t:CDS:1</fullName>
    </submittedName>
</protein>
<dbReference type="AlphaFoldDB" id="A0A9W4WMZ6"/>